<sequence>MPINSLRYFVSLSLFIICFSLIFVAQAQDARIVEVGSWGSQPYNDVVAIDDYYYFSSDGYTIDVYQKGIASEEALLGTLKFEEKIVSIINFKGQLVVADTYSLKFYQVDGLVKPTLLFGISLSGYNYSGNDAFAIDGNTLAYISTQNSIYVVEHDNEHIIVGTQHFGDEVLDYDSYYKALGIEENALYLANTQCVEEDGQYACDLMLSHFKMNEGGITLLSQNRQSFDEDSITSTAYLSSGRFAATLDSKEMHIYRLVNDNYELVKRVESLTSQAAAIGSYGDEIYRLSFKNSYGMNLTRFDFAGNELSSVDIENLPNSHFLMQQIPNGLLVINDSGLFELLEEEGQYSSADELYYQGGRYYTPVVEDNTIFLPSYGRIDILEMPVQGKPKLLKQVKDLGSFSSDSVFGYQGQIYLTLRDKLKRYDIDEEMNLIFSAEIFLNGAINRQHLNDHFLFVQKLQGTFLKFDLSTQNSFFELPSEFSVDSEEEHFTFYDVQFTNDFLIASDIFSHENYGLYVFDNLKGDTEFANFTEIENSLYSFGTFNDIVYIYDSLNYALNILRIADDGSISKIRSQELTEVYSGSNVHVIDEFLVLSGNVNDLSTVYLYSLADPEKPKFVSSTTLSKGIEFSRGDNLLVKDGFIYNVSSSLNIMQMNYAPDDAMNTYHIEEDTTLVINVTDWDPEGDEVVVRIINEPAHGTFIFDEDSQTLLYTPNPDFNGTDTAQLTVQDIHGGKGTMELIVDVTPFNDTPVIIISELHGFSGSSVSIGPIAFDIDDEPLTYFATSIESQGEVDISQEGNLVFSPALNFDGVAIVDVTVADPSGVTVHQSVSIDMSLPEISEDQIAQIALDNLFNGDTTYTLSVLSFTEGLSSVERLEDLTLQFTPTLNFFGNASVTIKAIGDDGVELTYAMQLKILPVNDPPVAEPMTVTVNEGIKMSGELSARDIDSDTLTFTAAELPKNGTLTLSQSGTFDYQPNTGFNGQDSFTYQVSDEEGNIDSATVILTIKTKATQQEASGSGGGGGSFNACALLFLLSLSLSRGLFRVGRIPLFP</sequence>
<keyword evidence="1" id="KW-0732">Signal</keyword>
<dbReference type="NCBIfam" id="NF012211">
    <property type="entry name" value="tand_rpt_95"/>
    <property type="match status" value="2"/>
</dbReference>
<dbReference type="Gene3D" id="2.60.40.3440">
    <property type="match status" value="2"/>
</dbReference>
<evidence type="ECO:0000256" key="1">
    <source>
        <dbReference type="SAM" id="SignalP"/>
    </source>
</evidence>
<evidence type="ECO:0000313" key="2">
    <source>
        <dbReference type="EMBL" id="MEM5498225.1"/>
    </source>
</evidence>
<organism evidence="2 3">
    <name type="scientific">Paraglaciecola mesophila</name>
    <dbReference type="NCBI Taxonomy" id="197222"/>
    <lineage>
        <taxon>Bacteria</taxon>
        <taxon>Pseudomonadati</taxon>
        <taxon>Pseudomonadota</taxon>
        <taxon>Gammaproteobacteria</taxon>
        <taxon>Alteromonadales</taxon>
        <taxon>Alteromonadaceae</taxon>
        <taxon>Paraglaciecola</taxon>
    </lineage>
</organism>
<dbReference type="RefSeq" id="WP_342881914.1">
    <property type="nucleotide sequence ID" value="NZ_JBBMQS010000007.1"/>
</dbReference>
<gene>
    <name evidence="2" type="ORF">WNY77_12525</name>
</gene>
<proteinExistence type="predicted"/>
<protein>
    <submittedName>
        <fullName evidence="2">Ig-like domain-containing protein</fullName>
    </submittedName>
</protein>
<dbReference type="EMBL" id="JBBMQS010000007">
    <property type="protein sequence ID" value="MEM5498225.1"/>
    <property type="molecule type" value="Genomic_DNA"/>
</dbReference>
<reference evidence="2 3" key="1">
    <citation type="submission" date="2024-03" db="EMBL/GenBank/DDBJ databases">
        <title>Community enrichment and isolation of bacterial strains for fucoidan degradation.</title>
        <authorList>
            <person name="Sichert A."/>
        </authorList>
    </citation>
    <scope>NUCLEOTIDE SEQUENCE [LARGE SCALE GENOMIC DNA]</scope>
    <source>
        <strain evidence="2 3">AS12</strain>
    </source>
</reference>
<feature type="signal peptide" evidence="1">
    <location>
        <begin position="1"/>
        <end position="27"/>
    </location>
</feature>
<evidence type="ECO:0000313" key="3">
    <source>
        <dbReference type="Proteomes" id="UP001461163"/>
    </source>
</evidence>
<comment type="caution">
    <text evidence="2">The sequence shown here is derived from an EMBL/GenBank/DDBJ whole genome shotgun (WGS) entry which is preliminary data.</text>
</comment>
<feature type="chain" id="PRO_5046356302" evidence="1">
    <location>
        <begin position="28"/>
        <end position="1053"/>
    </location>
</feature>
<dbReference type="SUPFAM" id="SSF69322">
    <property type="entry name" value="Tricorn protease domain 2"/>
    <property type="match status" value="1"/>
</dbReference>
<keyword evidence="3" id="KW-1185">Reference proteome</keyword>
<accession>A0ABU9SWH6</accession>
<name>A0ABU9SWH6_9ALTE</name>
<dbReference type="Pfam" id="PF17963">
    <property type="entry name" value="Big_9"/>
    <property type="match status" value="3"/>
</dbReference>
<dbReference type="Proteomes" id="UP001461163">
    <property type="component" value="Unassembled WGS sequence"/>
</dbReference>